<reference evidence="1" key="1">
    <citation type="submission" date="2014-09" db="EMBL/GenBank/DDBJ databases">
        <authorList>
            <person name="Magalhaes I.L.F."/>
            <person name="Oliveira U."/>
            <person name="Santos F.R."/>
            <person name="Vidigal T.H.D.A."/>
            <person name="Brescovit A.D."/>
            <person name="Santos A.J."/>
        </authorList>
    </citation>
    <scope>NUCLEOTIDE SEQUENCE</scope>
    <source>
        <tissue evidence="1">Shoot tissue taken approximately 20 cm above the soil surface</tissue>
    </source>
</reference>
<evidence type="ECO:0000313" key="1">
    <source>
        <dbReference type="EMBL" id="JAD76404.1"/>
    </source>
</evidence>
<organism evidence="1">
    <name type="scientific">Arundo donax</name>
    <name type="common">Giant reed</name>
    <name type="synonym">Donax arundinaceus</name>
    <dbReference type="NCBI Taxonomy" id="35708"/>
    <lineage>
        <taxon>Eukaryota</taxon>
        <taxon>Viridiplantae</taxon>
        <taxon>Streptophyta</taxon>
        <taxon>Embryophyta</taxon>
        <taxon>Tracheophyta</taxon>
        <taxon>Spermatophyta</taxon>
        <taxon>Magnoliopsida</taxon>
        <taxon>Liliopsida</taxon>
        <taxon>Poales</taxon>
        <taxon>Poaceae</taxon>
        <taxon>PACMAD clade</taxon>
        <taxon>Arundinoideae</taxon>
        <taxon>Arundineae</taxon>
        <taxon>Arundo</taxon>
    </lineage>
</organism>
<dbReference type="EMBL" id="GBRH01221491">
    <property type="protein sequence ID" value="JAD76404.1"/>
    <property type="molecule type" value="Transcribed_RNA"/>
</dbReference>
<reference evidence="1" key="2">
    <citation type="journal article" date="2015" name="Data Brief">
        <title>Shoot transcriptome of the giant reed, Arundo donax.</title>
        <authorList>
            <person name="Barrero R.A."/>
            <person name="Guerrero F.D."/>
            <person name="Moolhuijzen P."/>
            <person name="Goolsby J.A."/>
            <person name="Tidwell J."/>
            <person name="Bellgard S.E."/>
            <person name="Bellgard M.I."/>
        </authorList>
    </citation>
    <scope>NUCLEOTIDE SEQUENCE</scope>
    <source>
        <tissue evidence="1">Shoot tissue taken approximately 20 cm above the soil surface</tissue>
    </source>
</reference>
<sequence length="86" mass="9684">MTAIACLNIGELRGTPSSSAHRINSFTCSGLNTINRGLFEHIWTISRSLRPHCRNCAMLRLITLSWSADRILLFLFMTTRSCSNEP</sequence>
<protein>
    <submittedName>
        <fullName evidence="1">Uncharacterized protein</fullName>
    </submittedName>
</protein>
<dbReference type="AlphaFoldDB" id="A0A0A9CJA5"/>
<proteinExistence type="predicted"/>
<name>A0A0A9CJA5_ARUDO</name>
<accession>A0A0A9CJA5</accession>